<evidence type="ECO:0000259" key="8">
    <source>
        <dbReference type="Pfam" id="PF04613"/>
    </source>
</evidence>
<keyword evidence="1 7" id="KW-0444">Lipid biosynthesis</keyword>
<evidence type="ECO:0000313" key="10">
    <source>
        <dbReference type="Proteomes" id="UP001315278"/>
    </source>
</evidence>
<reference evidence="10" key="1">
    <citation type="journal article" date="2021" name="ISME J.">
        <title>Evolutionary origin and ecological implication of a unique nif island in free-living Bradyrhizobium lineages.</title>
        <authorList>
            <person name="Tao J."/>
        </authorList>
    </citation>
    <scope>NUCLEOTIDE SEQUENCE [LARGE SCALE GENOMIC DNA]</scope>
    <source>
        <strain evidence="10">SZCCT0434</strain>
    </source>
</reference>
<evidence type="ECO:0000256" key="6">
    <source>
        <dbReference type="ARBA" id="ARBA00023315"/>
    </source>
</evidence>
<comment type="catalytic activity">
    <reaction evidence="7">
        <text>a UDP-3-O-[(3R)-3-hydroxyacyl]-alpha-D-glucosamine + a (3R)-hydroxyacyl-[ACP] = a UDP-2-N,3-O-bis[(3R)-3-hydroxyacyl]-alpha-D-glucosamine + holo-[ACP] + H(+)</text>
        <dbReference type="Rhea" id="RHEA:53836"/>
        <dbReference type="Rhea" id="RHEA-COMP:9685"/>
        <dbReference type="Rhea" id="RHEA-COMP:9945"/>
        <dbReference type="ChEBI" id="CHEBI:15378"/>
        <dbReference type="ChEBI" id="CHEBI:64479"/>
        <dbReference type="ChEBI" id="CHEBI:78827"/>
        <dbReference type="ChEBI" id="CHEBI:137740"/>
        <dbReference type="ChEBI" id="CHEBI:137748"/>
        <dbReference type="EC" id="2.3.1.191"/>
    </reaction>
</comment>
<dbReference type="InterPro" id="IPR001451">
    <property type="entry name" value="Hexapep"/>
</dbReference>
<dbReference type="Gene3D" id="2.160.10.10">
    <property type="entry name" value="Hexapeptide repeat proteins"/>
    <property type="match status" value="1"/>
</dbReference>
<keyword evidence="10" id="KW-1185">Reference proteome</keyword>
<evidence type="ECO:0000256" key="1">
    <source>
        <dbReference type="ARBA" id="ARBA00022516"/>
    </source>
</evidence>
<protein>
    <recommendedName>
        <fullName evidence="7">UDP-3-O-acylglucosamine N-acyltransferase</fullName>
        <ecNumber evidence="7">2.3.1.191</ecNumber>
    </recommendedName>
</protein>
<evidence type="ECO:0000256" key="2">
    <source>
        <dbReference type="ARBA" id="ARBA00022556"/>
    </source>
</evidence>
<keyword evidence="2 7" id="KW-0441">Lipid A biosynthesis</keyword>
<dbReference type="EMBL" id="JAFCJH010000041">
    <property type="protein sequence ID" value="MBR0799593.1"/>
    <property type="molecule type" value="Genomic_DNA"/>
</dbReference>
<feature type="domain" description="UDP-3-O-[3-hydroxymyristoyl] glucosamine N-acyltransferase non-repeat region" evidence="8">
    <location>
        <begin position="36"/>
        <end position="104"/>
    </location>
</feature>
<comment type="similarity">
    <text evidence="7">Belongs to the transferase hexapeptide repeat family. LpxD subfamily.</text>
</comment>
<evidence type="ECO:0000256" key="3">
    <source>
        <dbReference type="ARBA" id="ARBA00022679"/>
    </source>
</evidence>
<dbReference type="Proteomes" id="UP001315278">
    <property type="component" value="Unassembled WGS sequence"/>
</dbReference>
<dbReference type="SUPFAM" id="SSF51161">
    <property type="entry name" value="Trimeric LpxA-like enzymes"/>
    <property type="match status" value="1"/>
</dbReference>
<evidence type="ECO:0000256" key="4">
    <source>
        <dbReference type="ARBA" id="ARBA00022737"/>
    </source>
</evidence>
<evidence type="ECO:0000256" key="5">
    <source>
        <dbReference type="ARBA" id="ARBA00023098"/>
    </source>
</evidence>
<comment type="subunit">
    <text evidence="7">Homotrimer.</text>
</comment>
<evidence type="ECO:0000313" key="9">
    <source>
        <dbReference type="EMBL" id="MBR0799593.1"/>
    </source>
</evidence>
<keyword evidence="6 7" id="KW-0012">Acyltransferase</keyword>
<dbReference type="Gene3D" id="3.40.1390.10">
    <property type="entry name" value="MurE/MurF, N-terminal domain"/>
    <property type="match status" value="1"/>
</dbReference>
<accession>A0ABS5FS01</accession>
<dbReference type="NCBIfam" id="NF002060">
    <property type="entry name" value="PRK00892.1"/>
    <property type="match status" value="1"/>
</dbReference>
<dbReference type="RefSeq" id="WP_212494344.1">
    <property type="nucleotide sequence ID" value="NZ_JAFCJH010000041.1"/>
</dbReference>
<dbReference type="HAMAP" id="MF_00523">
    <property type="entry name" value="LpxD"/>
    <property type="match status" value="1"/>
</dbReference>
<dbReference type="EC" id="2.3.1.191" evidence="7"/>
<dbReference type="NCBIfam" id="TIGR01853">
    <property type="entry name" value="lipid_A_lpxD"/>
    <property type="match status" value="1"/>
</dbReference>
<dbReference type="CDD" id="cd03352">
    <property type="entry name" value="LbH_LpxD"/>
    <property type="match status" value="1"/>
</dbReference>
<comment type="caution">
    <text evidence="9">The sequence shown here is derived from an EMBL/GenBank/DDBJ whole genome shotgun (WGS) entry which is preliminary data.</text>
</comment>
<proteinExistence type="inferred from homology"/>
<comment type="pathway">
    <text evidence="7">Bacterial outer membrane biogenesis; LPS lipid A biosynthesis.</text>
</comment>
<dbReference type="InterPro" id="IPR020573">
    <property type="entry name" value="UDP_GlcNAc_AcTrfase_non-rep"/>
</dbReference>
<organism evidence="9 10">
    <name type="scientific">Bradyrhizobium jicamae</name>
    <dbReference type="NCBI Taxonomy" id="280332"/>
    <lineage>
        <taxon>Bacteria</taxon>
        <taxon>Pseudomonadati</taxon>
        <taxon>Pseudomonadota</taxon>
        <taxon>Alphaproteobacteria</taxon>
        <taxon>Hyphomicrobiales</taxon>
        <taxon>Nitrobacteraceae</taxon>
        <taxon>Bradyrhizobium</taxon>
    </lineage>
</organism>
<gene>
    <name evidence="7 9" type="primary">lpxD</name>
    <name evidence="9" type="ORF">JQ615_29895</name>
</gene>
<keyword evidence="5 7" id="KW-0443">Lipid metabolism</keyword>
<dbReference type="PANTHER" id="PTHR43378:SF2">
    <property type="entry name" value="UDP-3-O-ACYLGLUCOSAMINE N-ACYLTRANSFERASE 1, MITOCHONDRIAL-RELATED"/>
    <property type="match status" value="1"/>
</dbReference>
<dbReference type="InterPro" id="IPR011004">
    <property type="entry name" value="Trimer_LpxA-like_sf"/>
</dbReference>
<evidence type="ECO:0000256" key="7">
    <source>
        <dbReference type="HAMAP-Rule" id="MF_00523"/>
    </source>
</evidence>
<dbReference type="GO" id="GO:0103118">
    <property type="term" value="F:UDP-3-O-[(3R)-3-hydroxyacyl]-glucosamine N-acyltransferase activity"/>
    <property type="evidence" value="ECO:0007669"/>
    <property type="project" value="UniProtKB-EC"/>
</dbReference>
<keyword evidence="3 7" id="KW-0808">Transferase</keyword>
<comment type="function">
    <text evidence="7">Catalyzes the N-acylation of UDP-3-O-acylglucosamine using 3-hydroxyacyl-ACP as the acyl donor. Is involved in the biosynthesis of lipid A, a phosphorylated glycolipid that anchors the lipopolysaccharide to the outer membrane of the cell.</text>
</comment>
<sequence length="341" mass="35069">MIEATLGNARFFRRSGPYPLAVVASTARGVANEVELLLEGVAPLQTAGPNDVSFLDNRRYASALDQTAAGAVIVHPELAARVPATAVAIVTSEPYAAWARVAALFYPVPPPTPGIHPSAIVADGAVVDPSAEVGPLSVIETGARLGPGCRIGPCAVIGSGVIVGKDCRIGAHVSLSYALLGARVYVYPGAQIGQEGFGFASTNDGFLSVPQLGRVILEDDVEVGANTTIDRGSSRDTLIGAGSRLDNLVQIGHNVVLGRCCVIVAQVGISGSTVLEDFVRVGGQAAMAGHLRIGQGAEIGAQAGVMSNLAPGAKVLGSPAQLKMDFFRQIAAFRKMVKRKG</sequence>
<feature type="active site" description="Proton acceptor" evidence="7">
    <location>
        <position position="253"/>
    </location>
</feature>
<keyword evidence="4 7" id="KW-0677">Repeat</keyword>
<dbReference type="PANTHER" id="PTHR43378">
    <property type="entry name" value="UDP-3-O-ACYLGLUCOSAMINE N-ACYLTRANSFERASE"/>
    <property type="match status" value="1"/>
</dbReference>
<dbReference type="Pfam" id="PF04613">
    <property type="entry name" value="LpxD"/>
    <property type="match status" value="1"/>
</dbReference>
<dbReference type="InterPro" id="IPR007691">
    <property type="entry name" value="LpxD"/>
</dbReference>
<name>A0ABS5FS01_9BRAD</name>
<dbReference type="Pfam" id="PF00132">
    <property type="entry name" value="Hexapep"/>
    <property type="match status" value="1"/>
</dbReference>